<evidence type="ECO:0000313" key="3">
    <source>
        <dbReference type="Proteomes" id="UP000269001"/>
    </source>
</evidence>
<sequence>MGTIIVYFIYCIIVAPIAFLISVILNHYYILNLLMILISAFVVATPFYLFINFLHAASIPDPWWKMYSHFSTILLTIVPAFFYWICLKWFARKI</sequence>
<proteinExistence type="predicted"/>
<organism evidence="2 3">
    <name type="scientific">Acinetobacter guerrae</name>
    <dbReference type="NCBI Taxonomy" id="1843371"/>
    <lineage>
        <taxon>Bacteria</taxon>
        <taxon>Pseudomonadati</taxon>
        <taxon>Pseudomonadota</taxon>
        <taxon>Gammaproteobacteria</taxon>
        <taxon>Moraxellales</taxon>
        <taxon>Moraxellaceae</taxon>
        <taxon>Acinetobacter</taxon>
    </lineage>
</organism>
<comment type="caution">
    <text evidence="2">The sequence shown here is derived from an EMBL/GenBank/DDBJ whole genome shotgun (WGS) entry which is preliminary data.</text>
</comment>
<dbReference type="Proteomes" id="UP000269001">
    <property type="component" value="Unassembled WGS sequence"/>
</dbReference>
<feature type="transmembrane region" description="Helical" evidence="1">
    <location>
        <begin position="66"/>
        <end position="86"/>
    </location>
</feature>
<reference evidence="2 3" key="1">
    <citation type="submission" date="2018-09" db="EMBL/GenBank/DDBJ databases">
        <title>The draft genome of Acinetobacter spp. strains.</title>
        <authorList>
            <person name="Qin J."/>
            <person name="Feng Y."/>
            <person name="Zong Z."/>
        </authorList>
    </citation>
    <scope>NUCLEOTIDE SEQUENCE [LARGE SCALE GENOMIC DNA]</scope>
    <source>
        <strain evidence="2 3">WCHAc060096</strain>
    </source>
</reference>
<keyword evidence="1" id="KW-0472">Membrane</keyword>
<keyword evidence="1" id="KW-1133">Transmembrane helix</keyword>
<dbReference type="AlphaFoldDB" id="A0A3A8F323"/>
<evidence type="ECO:0000256" key="1">
    <source>
        <dbReference type="SAM" id="Phobius"/>
    </source>
</evidence>
<name>A0A3A8F323_9GAMM</name>
<feature type="transmembrane region" description="Helical" evidence="1">
    <location>
        <begin position="6"/>
        <end position="26"/>
    </location>
</feature>
<protein>
    <submittedName>
        <fullName evidence="2">Uncharacterized protein</fullName>
    </submittedName>
</protein>
<evidence type="ECO:0000313" key="2">
    <source>
        <dbReference type="EMBL" id="RKG35531.1"/>
    </source>
</evidence>
<keyword evidence="1" id="KW-0812">Transmembrane</keyword>
<keyword evidence="3" id="KW-1185">Reference proteome</keyword>
<gene>
    <name evidence="2" type="ORF">D7V21_03630</name>
</gene>
<dbReference type="EMBL" id="RAXU01000003">
    <property type="protein sequence ID" value="RKG35531.1"/>
    <property type="molecule type" value="Genomic_DNA"/>
</dbReference>
<accession>A0A3A8F323</accession>
<feature type="transmembrane region" description="Helical" evidence="1">
    <location>
        <begin position="33"/>
        <end position="54"/>
    </location>
</feature>